<dbReference type="NCBIfam" id="TIGR02197">
    <property type="entry name" value="heptose_epim"/>
    <property type="match status" value="1"/>
</dbReference>
<comment type="caution">
    <text evidence="6">The sequence shown here is derived from an EMBL/GenBank/DDBJ whole genome shotgun (WGS) entry which is preliminary data.</text>
</comment>
<dbReference type="GO" id="GO:0005975">
    <property type="term" value="P:carbohydrate metabolic process"/>
    <property type="evidence" value="ECO:0007669"/>
    <property type="project" value="UniProtKB-UniRule"/>
</dbReference>
<protein>
    <recommendedName>
        <fullName evidence="4">ADP-L-glycero-D-manno-heptose-6-epimerase</fullName>
        <ecNumber evidence="4">5.1.3.20</ecNumber>
    </recommendedName>
    <alternativeName>
        <fullName evidence="4">ADP-L-glycero-beta-D-manno-heptose-6-epimerase</fullName>
        <shortName evidence="4">ADP-glyceromanno-heptose 6-epimerase</shortName>
        <shortName evidence="4">ADP-hep 6-epimerase</shortName>
        <shortName evidence="4">AGME</shortName>
    </alternativeName>
</protein>
<dbReference type="CDD" id="cd05248">
    <property type="entry name" value="ADP_GME_SDR_e"/>
    <property type="match status" value="1"/>
</dbReference>
<dbReference type="PATRIC" id="fig|1178482.3.peg.2580"/>
<dbReference type="InterPro" id="IPR036291">
    <property type="entry name" value="NAD(P)-bd_dom_sf"/>
</dbReference>
<feature type="binding site" evidence="4">
    <location>
        <position position="168"/>
    </location>
    <ligand>
        <name>NADP(+)</name>
        <dbReference type="ChEBI" id="CHEBI:58349"/>
    </ligand>
</feature>
<keyword evidence="7" id="KW-1185">Reference proteome</keyword>
<evidence type="ECO:0000313" key="7">
    <source>
        <dbReference type="Proteomes" id="UP000019113"/>
    </source>
</evidence>
<comment type="catalytic activity">
    <reaction evidence="4">
        <text>ADP-D-glycero-beta-D-manno-heptose = ADP-L-glycero-beta-D-manno-heptose</text>
        <dbReference type="Rhea" id="RHEA:17577"/>
        <dbReference type="ChEBI" id="CHEBI:59967"/>
        <dbReference type="ChEBI" id="CHEBI:61506"/>
        <dbReference type="EC" id="5.1.3.20"/>
    </reaction>
</comment>
<feature type="binding site" evidence="4">
    <location>
        <position position="307"/>
    </location>
    <ligand>
        <name>substrate</name>
    </ligand>
</feature>
<evidence type="ECO:0000259" key="5">
    <source>
        <dbReference type="Pfam" id="PF01370"/>
    </source>
</evidence>
<dbReference type="STRING" id="1178482.AR456_00050"/>
<feature type="binding site" evidence="4">
    <location>
        <position position="194"/>
    </location>
    <ligand>
        <name>NADP(+)</name>
        <dbReference type="ChEBI" id="CHEBI:58349"/>
    </ligand>
</feature>
<feature type="binding site" evidence="4">
    <location>
        <begin position="225"/>
        <end position="228"/>
    </location>
    <ligand>
        <name>substrate</name>
    </ligand>
</feature>
<feature type="binding site" evidence="4">
    <location>
        <begin position="51"/>
        <end position="52"/>
    </location>
    <ligand>
        <name>NADP(+)</name>
        <dbReference type="ChEBI" id="CHEBI:58349"/>
    </ligand>
</feature>
<dbReference type="Pfam" id="PF01370">
    <property type="entry name" value="Epimerase"/>
    <property type="match status" value="1"/>
</dbReference>
<evidence type="ECO:0000256" key="4">
    <source>
        <dbReference type="HAMAP-Rule" id="MF_01601"/>
    </source>
</evidence>
<sequence length="343" mass="38758">MQRVEELISVAEVSHDQGVSMIVVTGGAGFIGSNLVKALNERGRTDVLVVDDMTDGTKFVNLADLTLGDYMDKDEFLARVKAHMRGELNQLPPIEAIFHEGACSDTTEWDGKFMLENNFSYSKELLHFCEQQGIPFLYASSAATYGGSEVFVESPEHEKPLNVYGYSKLLFDQYVRSRQDSFEIQVAGFRYFNVYGPREQHKGKMASVAYHNHTQVGAGENLRLFGAWDGYEAGMQSRDFVYVGDVVNVNLWFLDNPEASGIFNLGTGRAEPFKTIGETVIDYYAAHRGVQGRIDYIDFPDELKGRYQSYTRADISHLREVGYDKEFRTVSEGVREYLEWLNG</sequence>
<reference evidence="6 7" key="1">
    <citation type="submission" date="2013-08" db="EMBL/GenBank/DDBJ databases">
        <title>draft genome of Halomonas huanghegensis, strain BJGMM-B45T.</title>
        <authorList>
            <person name="Miao C."/>
            <person name="Wan Y."/>
            <person name="Jin W."/>
        </authorList>
    </citation>
    <scope>NUCLEOTIDE SEQUENCE [LARGE SCALE GENOMIC DNA]</scope>
    <source>
        <strain evidence="6 7">BJGMM-B45</strain>
    </source>
</reference>
<comment type="domain">
    <text evidence="4">Contains a large N-terminal NADP-binding domain, and a smaller C-terminal substrate-binding domain.</text>
</comment>
<dbReference type="Proteomes" id="UP000019113">
    <property type="component" value="Unassembled WGS sequence"/>
</dbReference>
<evidence type="ECO:0000256" key="3">
    <source>
        <dbReference type="ARBA" id="ARBA00023277"/>
    </source>
</evidence>
<dbReference type="Gene3D" id="3.90.25.10">
    <property type="entry name" value="UDP-galactose 4-epimerase, domain 1"/>
    <property type="match status" value="1"/>
</dbReference>
<dbReference type="GO" id="GO:0050661">
    <property type="term" value="F:NADP binding"/>
    <property type="evidence" value="ECO:0007669"/>
    <property type="project" value="InterPro"/>
</dbReference>
<feature type="binding site" evidence="4">
    <location>
        <position position="202"/>
    </location>
    <ligand>
        <name>NADP(+)</name>
        <dbReference type="ChEBI" id="CHEBI:58349"/>
    </ligand>
</feature>
<dbReference type="PANTHER" id="PTHR43103:SF3">
    <property type="entry name" value="ADP-L-GLYCERO-D-MANNO-HEPTOSE-6-EPIMERASE"/>
    <property type="match status" value="1"/>
</dbReference>
<comment type="function">
    <text evidence="4">Catalyzes the interconversion between ADP-D-glycero-beta-D-manno-heptose and ADP-L-glycero-beta-D-manno-heptose via an epimerization at carbon 6 of the heptose.</text>
</comment>
<evidence type="ECO:0000256" key="1">
    <source>
        <dbReference type="ARBA" id="ARBA00022857"/>
    </source>
</evidence>
<dbReference type="NCBIfam" id="NF008360">
    <property type="entry name" value="PRK11150.1"/>
    <property type="match status" value="1"/>
</dbReference>
<feature type="active site" description="Proton acceptor" evidence="4">
    <location>
        <position position="164"/>
    </location>
</feature>
<feature type="binding site" evidence="4">
    <location>
        <begin position="30"/>
        <end position="31"/>
    </location>
    <ligand>
        <name>NADP(+)</name>
        <dbReference type="ChEBI" id="CHEBI:58349"/>
    </ligand>
</feature>
<feature type="binding site" evidence="4">
    <location>
        <begin position="100"/>
        <end position="104"/>
    </location>
    <ligand>
        <name>NADP(+)</name>
        <dbReference type="ChEBI" id="CHEBI:58349"/>
    </ligand>
</feature>
<comment type="subunit">
    <text evidence="4">Homopentamer.</text>
</comment>
<keyword evidence="2 4" id="KW-0413">Isomerase</keyword>
<dbReference type="EMBL" id="AVBC01000035">
    <property type="protein sequence ID" value="ERL50740.1"/>
    <property type="molecule type" value="Genomic_DNA"/>
</dbReference>
<feature type="binding site" evidence="4">
    <location>
        <position position="238"/>
    </location>
    <ligand>
        <name>substrate</name>
    </ligand>
</feature>
<comment type="cofactor">
    <cofactor evidence="4">
        <name>NADP(+)</name>
        <dbReference type="ChEBI" id="CHEBI:58349"/>
    </cofactor>
    <text evidence="4">Binds 1 NADP(+) per subunit.</text>
</comment>
<gene>
    <name evidence="4" type="primary">hldD</name>
    <name evidence="6" type="ORF">BJB45_20640</name>
</gene>
<feature type="binding site" evidence="4">
    <location>
        <position position="73"/>
    </location>
    <ligand>
        <name>NADP(+)</name>
        <dbReference type="ChEBI" id="CHEBI:58349"/>
    </ligand>
</feature>
<dbReference type="InterPro" id="IPR001509">
    <property type="entry name" value="Epimerase_deHydtase"/>
</dbReference>
<feature type="binding site" evidence="4">
    <location>
        <position position="211"/>
    </location>
    <ligand>
        <name>substrate</name>
    </ligand>
</feature>
<feature type="active site" description="Proton acceptor" evidence="4">
    <location>
        <position position="202"/>
    </location>
</feature>
<feature type="binding site" evidence="4">
    <location>
        <position position="193"/>
    </location>
    <ligand>
        <name>substrate</name>
    </ligand>
</feature>
<dbReference type="GO" id="GO:0008712">
    <property type="term" value="F:ADP-glyceromanno-heptose 6-epimerase activity"/>
    <property type="evidence" value="ECO:0007669"/>
    <property type="project" value="UniProtKB-UniRule"/>
</dbReference>
<feature type="binding site" evidence="4">
    <location>
        <position position="204"/>
    </location>
    <ligand>
        <name>substrate</name>
    </ligand>
</feature>
<evidence type="ECO:0000256" key="2">
    <source>
        <dbReference type="ARBA" id="ARBA00023235"/>
    </source>
</evidence>
<keyword evidence="1 4" id="KW-0521">NADP</keyword>
<name>W1N719_9GAMM</name>
<feature type="binding site" evidence="4">
    <location>
        <position position="117"/>
    </location>
    <ligand>
        <name>NADP(+)</name>
        <dbReference type="ChEBI" id="CHEBI:58349"/>
    </ligand>
</feature>
<keyword evidence="3 4" id="KW-0119">Carbohydrate metabolism</keyword>
<organism evidence="6 7">
    <name type="scientific">Halomonas huangheensis</name>
    <dbReference type="NCBI Taxonomy" id="1178482"/>
    <lineage>
        <taxon>Bacteria</taxon>
        <taxon>Pseudomonadati</taxon>
        <taxon>Pseudomonadota</taxon>
        <taxon>Gammaproteobacteria</taxon>
        <taxon>Oceanospirillales</taxon>
        <taxon>Halomonadaceae</taxon>
        <taxon>Halomonas</taxon>
    </lineage>
</organism>
<comment type="pathway">
    <text evidence="4">Nucleotide-sugar biosynthesis; ADP-L-glycero-beta-D-manno-heptose biosynthesis; ADP-L-glycero-beta-D-manno-heptose from D-glycero-beta-D-manno-heptose 7-phosphate: step 4/4.</text>
</comment>
<dbReference type="EC" id="5.1.3.20" evidence="4"/>
<dbReference type="Gene3D" id="3.40.50.720">
    <property type="entry name" value="NAD(P)-binding Rossmann-like Domain"/>
    <property type="match status" value="1"/>
</dbReference>
<evidence type="ECO:0000313" key="6">
    <source>
        <dbReference type="EMBL" id="ERL50740.1"/>
    </source>
</evidence>
<dbReference type="UniPathway" id="UPA00356">
    <property type="reaction ID" value="UER00440"/>
</dbReference>
<dbReference type="AlphaFoldDB" id="W1N719"/>
<dbReference type="PANTHER" id="PTHR43103">
    <property type="entry name" value="NUCLEOSIDE-DIPHOSPHATE-SUGAR EPIMERASE"/>
    <property type="match status" value="1"/>
</dbReference>
<feature type="binding site" evidence="4">
    <location>
        <position position="58"/>
    </location>
    <ligand>
        <name>NADP(+)</name>
        <dbReference type="ChEBI" id="CHEBI:58349"/>
    </ligand>
</feature>
<dbReference type="HAMAP" id="MF_01601">
    <property type="entry name" value="Heptose_epimerase"/>
    <property type="match status" value="1"/>
</dbReference>
<dbReference type="InterPro" id="IPR011912">
    <property type="entry name" value="Heptose_epim"/>
</dbReference>
<dbReference type="GO" id="GO:0097171">
    <property type="term" value="P:ADP-L-glycero-beta-D-manno-heptose biosynthetic process"/>
    <property type="evidence" value="ECO:0007669"/>
    <property type="project" value="UniProtKB-UniPathway"/>
</dbReference>
<proteinExistence type="inferred from homology"/>
<comment type="similarity">
    <text evidence="4">Belongs to the NAD(P)-dependent epimerase/dehydratase family. HldD subfamily.</text>
</comment>
<dbReference type="eggNOG" id="COG0451">
    <property type="taxonomic scope" value="Bacteria"/>
</dbReference>
<feature type="domain" description="NAD-dependent epimerase/dehydratase" evidence="5">
    <location>
        <begin position="22"/>
        <end position="266"/>
    </location>
</feature>
<dbReference type="SUPFAM" id="SSF51735">
    <property type="entry name" value="NAD(P)-binding Rossmann-fold domains"/>
    <property type="match status" value="1"/>
</dbReference>
<accession>W1N719</accession>